<dbReference type="EMBL" id="AEMG01000027">
    <property type="protein sequence ID" value="EFW90444.1"/>
    <property type="molecule type" value="Genomic_DNA"/>
</dbReference>
<reference evidence="5" key="3">
    <citation type="submission" date="2016-11" db="EMBL/GenBank/DDBJ databases">
        <authorList>
            <person name="Varghese N."/>
            <person name="Submissions S."/>
        </authorList>
    </citation>
    <scope>NUCLEOTIDE SEQUENCE [LARGE SCALE GENOMIC DNA]</scope>
    <source>
        <strain evidence="5">DX253</strain>
    </source>
</reference>
<dbReference type="PATRIC" id="fig|797209.4.peg.3726"/>
<dbReference type="Proteomes" id="UP000003751">
    <property type="component" value="Unassembled WGS sequence"/>
</dbReference>
<evidence type="ECO:0000256" key="1">
    <source>
        <dbReference type="SAM" id="MobiDB-lite"/>
    </source>
</evidence>
<feature type="region of interest" description="Disordered" evidence="1">
    <location>
        <begin position="134"/>
        <end position="158"/>
    </location>
</feature>
<organism evidence="2 4">
    <name type="scientific">Haladaptatus paucihalophilus DX253</name>
    <dbReference type="NCBI Taxonomy" id="797209"/>
    <lineage>
        <taxon>Archaea</taxon>
        <taxon>Methanobacteriati</taxon>
        <taxon>Methanobacteriota</taxon>
        <taxon>Stenosarchaea group</taxon>
        <taxon>Halobacteria</taxon>
        <taxon>Halobacteriales</taxon>
        <taxon>Haladaptataceae</taxon>
        <taxon>Haladaptatus</taxon>
    </lineage>
</organism>
<feature type="compositionally biased region" description="Polar residues" evidence="1">
    <location>
        <begin position="138"/>
        <end position="147"/>
    </location>
</feature>
<dbReference type="AlphaFoldDB" id="E7QYB9"/>
<dbReference type="Proteomes" id="UP000184203">
    <property type="component" value="Unassembled WGS sequence"/>
</dbReference>
<reference evidence="3" key="2">
    <citation type="submission" date="2016-11" db="EMBL/GenBank/DDBJ databases">
        <authorList>
            <person name="Jaros S."/>
            <person name="Januszkiewicz K."/>
            <person name="Wedrychowicz H."/>
        </authorList>
    </citation>
    <scope>NUCLEOTIDE SEQUENCE [LARGE SCALE GENOMIC DNA]</scope>
    <source>
        <strain evidence="3">DX253</strain>
    </source>
</reference>
<gene>
    <name evidence="3" type="ORF">SAMN05444342_4409</name>
    <name evidence="2" type="ORF">ZOD2009_19048</name>
</gene>
<evidence type="ECO:0000313" key="2">
    <source>
        <dbReference type="EMBL" id="EFW90444.1"/>
    </source>
</evidence>
<reference evidence="2 4" key="1">
    <citation type="journal article" date="2014" name="ISME J.">
        <title>Trehalose/2-sulfotrehalose biosynthesis and glycine-betaine uptake are widely spread mechanisms for osmoadaptation in the Halobacteriales.</title>
        <authorList>
            <person name="Youssef N.H."/>
            <person name="Savage-Ashlock K.N."/>
            <person name="McCully A.L."/>
            <person name="Luedtke B."/>
            <person name="Shaw E.I."/>
            <person name="Hoff W.D."/>
            <person name="Elshahed M.S."/>
        </authorList>
    </citation>
    <scope>NUCLEOTIDE SEQUENCE [LARGE SCALE GENOMIC DNA]</scope>
    <source>
        <strain evidence="2 4">DX253</strain>
    </source>
</reference>
<proteinExistence type="predicted"/>
<dbReference type="STRING" id="797209.GCA_000376445_02159"/>
<evidence type="ECO:0000313" key="3">
    <source>
        <dbReference type="EMBL" id="SHL68531.1"/>
    </source>
</evidence>
<dbReference type="EMBL" id="FRAN01000011">
    <property type="protein sequence ID" value="SHL68531.1"/>
    <property type="molecule type" value="Genomic_DNA"/>
</dbReference>
<name>E7QYB9_HALPU</name>
<keyword evidence="5" id="KW-1185">Reference proteome</keyword>
<accession>E7QYB9</accession>
<dbReference type="RefSeq" id="WP_007982531.1">
    <property type="nucleotide sequence ID" value="NZ_AEMG01000027.1"/>
</dbReference>
<evidence type="ECO:0000313" key="4">
    <source>
        <dbReference type="Proteomes" id="UP000003751"/>
    </source>
</evidence>
<protein>
    <submittedName>
        <fullName evidence="2">Uncharacterized protein</fullName>
    </submittedName>
</protein>
<dbReference type="OrthoDB" id="383022at2157"/>
<sequence>MPNQHENRNDTNSLLEVADRLLTGALLGAGVIFTTRLLDPSTPSKSTVYPQQVGDFSLFRGDFYHLGWTDEDTLLWHVRRDDDRWIVHRKNMDYDVAPLGYADTDVGGWSENTIEHITPDKRTAIRVAITGMLDDSRNSTSNPGWESTDTDEEGARWN</sequence>
<evidence type="ECO:0000313" key="5">
    <source>
        <dbReference type="Proteomes" id="UP000184203"/>
    </source>
</evidence>